<evidence type="ECO:0000313" key="1">
    <source>
        <dbReference type="EMBL" id="RNA22776.1"/>
    </source>
</evidence>
<proteinExistence type="predicted"/>
<gene>
    <name evidence="1" type="ORF">BpHYR1_033659</name>
</gene>
<reference evidence="1 2" key="1">
    <citation type="journal article" date="2018" name="Sci. Rep.">
        <title>Genomic signatures of local adaptation to the degree of environmental predictability in rotifers.</title>
        <authorList>
            <person name="Franch-Gras L."/>
            <person name="Hahn C."/>
            <person name="Garcia-Roger E.M."/>
            <person name="Carmona M.J."/>
            <person name="Serra M."/>
            <person name="Gomez A."/>
        </authorList>
    </citation>
    <scope>NUCLEOTIDE SEQUENCE [LARGE SCALE GENOMIC DNA]</scope>
    <source>
        <strain evidence="1">HYR1</strain>
    </source>
</reference>
<organism evidence="1 2">
    <name type="scientific">Brachionus plicatilis</name>
    <name type="common">Marine rotifer</name>
    <name type="synonym">Brachionus muelleri</name>
    <dbReference type="NCBI Taxonomy" id="10195"/>
    <lineage>
        <taxon>Eukaryota</taxon>
        <taxon>Metazoa</taxon>
        <taxon>Spiralia</taxon>
        <taxon>Gnathifera</taxon>
        <taxon>Rotifera</taxon>
        <taxon>Eurotatoria</taxon>
        <taxon>Monogononta</taxon>
        <taxon>Pseudotrocha</taxon>
        <taxon>Ploima</taxon>
        <taxon>Brachionidae</taxon>
        <taxon>Brachionus</taxon>
    </lineage>
</organism>
<dbReference type="AlphaFoldDB" id="A0A3M7RGS5"/>
<sequence>MSEVEDEVEKKKQEGILDEKLLSEAVELRLKSKGVTTNQILLNNSNIEKASDTAIGYSKKNDLKEIRENFKPNFAHYPDFGGDISYELASFSMAPTRMIEKKEIEFSVGRSDVSYAQSERLYLRNLYLIKRKLTMWIKNRVFFEIKEKINFFISNYLTCHVNKTKIKFRSIYIEFTQDVLFLRKFVISGFRYKEVRCIKEN</sequence>
<accession>A0A3M7RGS5</accession>
<protein>
    <submittedName>
        <fullName evidence="1">Uncharacterized protein</fullName>
    </submittedName>
</protein>
<dbReference type="Proteomes" id="UP000276133">
    <property type="component" value="Unassembled WGS sequence"/>
</dbReference>
<comment type="caution">
    <text evidence="1">The sequence shown here is derived from an EMBL/GenBank/DDBJ whole genome shotgun (WGS) entry which is preliminary data.</text>
</comment>
<name>A0A3M7RGS5_BRAPC</name>
<dbReference type="EMBL" id="REGN01003403">
    <property type="protein sequence ID" value="RNA22776.1"/>
    <property type="molecule type" value="Genomic_DNA"/>
</dbReference>
<evidence type="ECO:0000313" key="2">
    <source>
        <dbReference type="Proteomes" id="UP000276133"/>
    </source>
</evidence>
<keyword evidence="2" id="KW-1185">Reference proteome</keyword>